<dbReference type="AlphaFoldDB" id="A0A0D1IVM5"/>
<reference evidence="1 2" key="1">
    <citation type="submission" date="2014-12" db="EMBL/GenBank/DDBJ databases">
        <title>Comparative genome analysis of Bacillus coagulans HM-08, Clostridium butyricum HM-68, Bacillus subtilis HM-66 and Bacillus licheniformis BL-09.</title>
        <authorList>
            <person name="Zhang H."/>
        </authorList>
    </citation>
    <scope>NUCLEOTIDE SEQUENCE [LARGE SCALE GENOMIC DNA]</scope>
    <source>
        <strain evidence="1 2">HM-66</strain>
    </source>
</reference>
<dbReference type="EMBL" id="JXBC01000001">
    <property type="protein sequence ID" value="KIU13413.1"/>
    <property type="molecule type" value="Genomic_DNA"/>
</dbReference>
<comment type="caution">
    <text evidence="1">The sequence shown here is derived from an EMBL/GenBank/DDBJ whole genome shotgun (WGS) entry which is preliminary data.</text>
</comment>
<organism evidence="1 2">
    <name type="scientific">Bacillus subtilis</name>
    <dbReference type="NCBI Taxonomy" id="1423"/>
    <lineage>
        <taxon>Bacteria</taxon>
        <taxon>Bacillati</taxon>
        <taxon>Bacillota</taxon>
        <taxon>Bacilli</taxon>
        <taxon>Bacillales</taxon>
        <taxon>Bacillaceae</taxon>
        <taxon>Bacillus</taxon>
    </lineage>
</organism>
<proteinExistence type="predicted"/>
<protein>
    <submittedName>
        <fullName evidence="1">Uncharacterized protein</fullName>
    </submittedName>
</protein>
<evidence type="ECO:0000313" key="1">
    <source>
        <dbReference type="EMBL" id="KIU13413.1"/>
    </source>
</evidence>
<sequence length="40" mass="4656">MFKTERFYTCERSVPADGTLFFYALGLKRDTLEKRACGSF</sequence>
<name>A0A0D1IVM5_BACIU</name>
<dbReference type="Proteomes" id="UP000032247">
    <property type="component" value="Unassembled WGS sequence"/>
</dbReference>
<dbReference type="PATRIC" id="fig|1423.173.peg.533"/>
<accession>A0A0D1IVM5</accession>
<evidence type="ECO:0000313" key="2">
    <source>
        <dbReference type="Proteomes" id="UP000032247"/>
    </source>
</evidence>
<gene>
    <name evidence="1" type="ORF">SC09_Contig17orf00662</name>
</gene>